<keyword evidence="4 7" id="KW-0808">Transferase</keyword>
<reference evidence="9" key="1">
    <citation type="submission" date="2013-03" db="EMBL/GenBank/DDBJ databases">
        <title>Draft genome sequence of the hydrogen-ethanol-producing anaerobic alkalithermophilic Caloramator celere.</title>
        <authorList>
            <person name="Ciranna A."/>
            <person name="Larjo A."/>
            <person name="Kivisto A."/>
            <person name="Santala V."/>
            <person name="Roos C."/>
            <person name="Karp M."/>
        </authorList>
    </citation>
    <scope>NUCLEOTIDE SEQUENCE [LARGE SCALE GENOMIC DNA]</scope>
    <source>
        <strain evidence="9">DSM 8682</strain>
    </source>
</reference>
<feature type="binding site" evidence="7">
    <location>
        <position position="95"/>
    </location>
    <ligand>
        <name>phosphoenolpyruvate</name>
        <dbReference type="ChEBI" id="CHEBI:58702"/>
    </ligand>
</feature>
<evidence type="ECO:0000256" key="2">
    <source>
        <dbReference type="ARBA" id="ARBA00009948"/>
    </source>
</evidence>
<dbReference type="PIRSF" id="PIRSF000505">
    <property type="entry name" value="EPSPS"/>
    <property type="match status" value="1"/>
</dbReference>
<dbReference type="Gene3D" id="3.65.10.10">
    <property type="entry name" value="Enolpyruvate transferase domain"/>
    <property type="match status" value="2"/>
</dbReference>
<dbReference type="GO" id="GO:0008652">
    <property type="term" value="P:amino acid biosynthetic process"/>
    <property type="evidence" value="ECO:0007669"/>
    <property type="project" value="UniProtKB-KW"/>
</dbReference>
<dbReference type="OrthoDB" id="9809920at2"/>
<feature type="binding site" evidence="7">
    <location>
        <position position="194"/>
    </location>
    <ligand>
        <name>3-phosphoshikimate</name>
        <dbReference type="ChEBI" id="CHEBI:145989"/>
    </ligand>
</feature>
<evidence type="ECO:0000256" key="1">
    <source>
        <dbReference type="ARBA" id="ARBA00004811"/>
    </source>
</evidence>
<feature type="binding site" evidence="7">
    <location>
        <position position="407"/>
    </location>
    <ligand>
        <name>phosphoenolpyruvate</name>
        <dbReference type="ChEBI" id="CHEBI:58702"/>
    </ligand>
</feature>
<evidence type="ECO:0000313" key="9">
    <source>
        <dbReference type="EMBL" id="CDF57512.1"/>
    </source>
</evidence>
<keyword evidence="5 7" id="KW-0057">Aromatic amino acid biosynthesis</keyword>
<dbReference type="PANTHER" id="PTHR21090">
    <property type="entry name" value="AROM/DEHYDROQUINATE SYNTHASE"/>
    <property type="match status" value="1"/>
</dbReference>
<feature type="binding site" evidence="7">
    <location>
        <position position="21"/>
    </location>
    <ligand>
        <name>3-phosphoshikimate</name>
        <dbReference type="ChEBI" id="CHEBI:145989"/>
    </ligand>
</feature>
<dbReference type="InterPro" id="IPR001986">
    <property type="entry name" value="Enolpyruvate_Tfrase_dom"/>
</dbReference>
<comment type="caution">
    <text evidence="7">Lacks conserved residue(s) required for the propagation of feature annotation.</text>
</comment>
<dbReference type="GO" id="GO:0009073">
    <property type="term" value="P:aromatic amino acid family biosynthetic process"/>
    <property type="evidence" value="ECO:0007669"/>
    <property type="project" value="UniProtKB-KW"/>
</dbReference>
<feature type="binding site" evidence="7">
    <location>
        <position position="22"/>
    </location>
    <ligand>
        <name>3-phosphoshikimate</name>
        <dbReference type="ChEBI" id="CHEBI:145989"/>
    </ligand>
</feature>
<evidence type="ECO:0000313" key="10">
    <source>
        <dbReference type="Proteomes" id="UP000014923"/>
    </source>
</evidence>
<comment type="catalytic activity">
    <reaction evidence="6">
        <text>3-phosphoshikimate + phosphoenolpyruvate = 5-O-(1-carboxyvinyl)-3-phosphoshikimate + phosphate</text>
        <dbReference type="Rhea" id="RHEA:21256"/>
        <dbReference type="ChEBI" id="CHEBI:43474"/>
        <dbReference type="ChEBI" id="CHEBI:57701"/>
        <dbReference type="ChEBI" id="CHEBI:58702"/>
        <dbReference type="ChEBI" id="CHEBI:145989"/>
        <dbReference type="EC" id="2.5.1.19"/>
    </reaction>
    <physiologicalReaction direction="left-to-right" evidence="6">
        <dbReference type="Rhea" id="RHEA:21257"/>
    </physiologicalReaction>
</comment>
<feature type="binding site" evidence="7">
    <location>
        <position position="308"/>
    </location>
    <ligand>
        <name>3-phosphoshikimate</name>
        <dbReference type="ChEBI" id="CHEBI:145989"/>
    </ligand>
</feature>
<dbReference type="EMBL" id="CAVN010000088">
    <property type="protein sequence ID" value="CDF57512.1"/>
    <property type="molecule type" value="Genomic_DNA"/>
</dbReference>
<dbReference type="GO" id="GO:0003866">
    <property type="term" value="F:3-phosphoshikimate 1-carboxyvinyltransferase activity"/>
    <property type="evidence" value="ECO:0007669"/>
    <property type="project" value="UniProtKB-UniRule"/>
</dbReference>
<feature type="binding site" evidence="7">
    <location>
        <position position="123"/>
    </location>
    <ligand>
        <name>phosphoenolpyruvate</name>
        <dbReference type="ChEBI" id="CHEBI:58702"/>
    </ligand>
</feature>
<dbReference type="HAMAP" id="MF_00210">
    <property type="entry name" value="EPSP_synth"/>
    <property type="match status" value="1"/>
</dbReference>
<comment type="subcellular location">
    <subcellularLocation>
        <location evidence="7">Cytoplasm</location>
    </subcellularLocation>
</comment>
<evidence type="ECO:0000256" key="7">
    <source>
        <dbReference type="HAMAP-Rule" id="MF_00210"/>
    </source>
</evidence>
<proteinExistence type="inferred from homology"/>
<dbReference type="CDD" id="cd01556">
    <property type="entry name" value="EPSP_synthase"/>
    <property type="match status" value="1"/>
</dbReference>
<dbReference type="SUPFAM" id="SSF55205">
    <property type="entry name" value="EPT/RTPC-like"/>
    <property type="match status" value="1"/>
</dbReference>
<feature type="binding site" evidence="7">
    <location>
        <position position="168"/>
    </location>
    <ligand>
        <name>3-phosphoshikimate</name>
        <dbReference type="ChEBI" id="CHEBI:145989"/>
    </ligand>
</feature>
<feature type="binding site" evidence="7">
    <location>
        <position position="339"/>
    </location>
    <ligand>
        <name>phosphoenolpyruvate</name>
        <dbReference type="ChEBI" id="CHEBI:58702"/>
    </ligand>
</feature>
<keyword evidence="7" id="KW-0963">Cytoplasm</keyword>
<evidence type="ECO:0000256" key="6">
    <source>
        <dbReference type="ARBA" id="ARBA00044633"/>
    </source>
</evidence>
<dbReference type="NCBIfam" id="TIGR01356">
    <property type="entry name" value="aroA"/>
    <property type="match status" value="1"/>
</dbReference>
<feature type="binding site" evidence="7">
    <location>
        <position position="168"/>
    </location>
    <ligand>
        <name>phosphoenolpyruvate</name>
        <dbReference type="ChEBI" id="CHEBI:58702"/>
    </ligand>
</feature>
<comment type="function">
    <text evidence="7">Catalyzes the transfer of the enolpyruvyl moiety of phosphoenolpyruvate (PEP) to the 5-hydroxyl of shikimate-3-phosphate (S3P) to produce enolpyruvyl shikimate-3-phosphate and inorganic phosphate.</text>
</comment>
<dbReference type="PROSITE" id="PS00885">
    <property type="entry name" value="EPSP_SYNTHASE_2"/>
    <property type="match status" value="1"/>
</dbReference>
<feature type="binding site" evidence="7">
    <location>
        <position position="21"/>
    </location>
    <ligand>
        <name>phosphoenolpyruvate</name>
        <dbReference type="ChEBI" id="CHEBI:58702"/>
    </ligand>
</feature>
<dbReference type="PANTHER" id="PTHR21090:SF5">
    <property type="entry name" value="PENTAFUNCTIONAL AROM POLYPEPTIDE"/>
    <property type="match status" value="1"/>
</dbReference>
<dbReference type="UniPathway" id="UPA00053">
    <property type="reaction ID" value="UER00089"/>
</dbReference>
<name>R7RMY6_9CLOT</name>
<feature type="binding site" evidence="7">
    <location>
        <position position="26"/>
    </location>
    <ligand>
        <name>3-phosphoshikimate</name>
        <dbReference type="ChEBI" id="CHEBI:145989"/>
    </ligand>
</feature>
<comment type="pathway">
    <text evidence="1 7">Metabolic intermediate biosynthesis; chorismate biosynthesis; chorismate from D-erythrose 4-phosphate and phosphoenolpyruvate: step 6/7.</text>
</comment>
<dbReference type="eggNOG" id="COG0128">
    <property type="taxonomic scope" value="Bacteria"/>
</dbReference>
<evidence type="ECO:0000256" key="5">
    <source>
        <dbReference type="ARBA" id="ARBA00023141"/>
    </source>
</evidence>
<feature type="active site" description="Proton acceptor" evidence="7">
    <location>
        <position position="308"/>
    </location>
</feature>
<evidence type="ECO:0000259" key="8">
    <source>
        <dbReference type="Pfam" id="PF00275"/>
    </source>
</evidence>
<feature type="binding site" evidence="7">
    <location>
        <position position="167"/>
    </location>
    <ligand>
        <name>3-phosphoshikimate</name>
        <dbReference type="ChEBI" id="CHEBI:145989"/>
    </ligand>
</feature>
<dbReference type="InterPro" id="IPR023193">
    <property type="entry name" value="EPSP_synthase_CS"/>
</dbReference>
<dbReference type="InterPro" id="IPR013792">
    <property type="entry name" value="RNA3'P_cycl/enolpyr_Trfase_a/b"/>
</dbReference>
<protein>
    <recommendedName>
        <fullName evidence="7">3-phosphoshikimate 1-carboxyvinyltransferase</fullName>
        <ecNumber evidence="7">2.5.1.19</ecNumber>
    </recommendedName>
    <alternativeName>
        <fullName evidence="7">5-enolpyruvylshikimate-3-phosphate synthase</fullName>
        <shortName evidence="7">EPSP synthase</shortName>
        <shortName evidence="7">EPSPS</shortName>
    </alternativeName>
</protein>
<dbReference type="Pfam" id="PF00275">
    <property type="entry name" value="EPSP_synthase"/>
    <property type="match status" value="1"/>
</dbReference>
<evidence type="ECO:0000256" key="3">
    <source>
        <dbReference type="ARBA" id="ARBA00022605"/>
    </source>
</evidence>
<dbReference type="GO" id="GO:0009423">
    <property type="term" value="P:chorismate biosynthetic process"/>
    <property type="evidence" value="ECO:0007669"/>
    <property type="project" value="UniProtKB-UniRule"/>
</dbReference>
<feature type="binding site" evidence="7">
    <location>
        <position position="381"/>
    </location>
    <ligand>
        <name>phosphoenolpyruvate</name>
        <dbReference type="ChEBI" id="CHEBI:58702"/>
    </ligand>
</feature>
<dbReference type="RefSeq" id="WP_018660733.1">
    <property type="nucleotide sequence ID" value="NZ_HF952018.1"/>
</dbReference>
<comment type="similarity">
    <text evidence="2 7">Belongs to the EPSP synthase family.</text>
</comment>
<sequence>MNSIKIIPRKLKGVVDIPPSKSISHRAIICAGLSEGKSIIENMIFSDDISATIEGIKSFGVDLEFKKAKETYDVLVNGKGKVDLINDIIDCRESGSTLRFLIPIALMQNKEVTFVGRGKLCERPLDVYYKLFKQKGIEFRNENGRLPLKVKGPIMSGTYEVEGNISSQFITGLLFVLPLLDGDSKIIITTNLESKGYVDLTLDVLKSFGIEIVNDNYRQFLIKGNQRYKATHFKVEGDYSQAAFWLTAGVLGEEVVCRNLNLNSLQGDRVIIDIIKAMGGNITIEGQSLISNTSNSKGIVVDVSQCPDLTPIITVLAALSNGTTRIVNARRLRIKESDRLKAIATELNKLGAEVLEFEDGLVINGKEMLDGGVVDSWNDHRIAMALAIASIRCKKPVIIQNYDCVKKSYPNFFEHFKELGGEVYE</sequence>
<comment type="subunit">
    <text evidence="7">Monomer.</text>
</comment>
<feature type="binding site" evidence="7">
    <location>
        <position position="166"/>
    </location>
    <ligand>
        <name>3-phosphoshikimate</name>
        <dbReference type="ChEBI" id="CHEBI:145989"/>
    </ligand>
</feature>
<keyword evidence="10" id="KW-1185">Reference proteome</keyword>
<dbReference type="InterPro" id="IPR006264">
    <property type="entry name" value="EPSP_synthase"/>
</dbReference>
<keyword evidence="3 7" id="KW-0028">Amino-acid biosynthesis</keyword>
<dbReference type="EC" id="2.5.1.19" evidence="7"/>
<feature type="binding site" evidence="7">
    <location>
        <position position="335"/>
    </location>
    <ligand>
        <name>3-phosphoshikimate</name>
        <dbReference type="ChEBI" id="CHEBI:145989"/>
    </ligand>
</feature>
<dbReference type="AlphaFoldDB" id="R7RMY6"/>
<dbReference type="HOGENOM" id="CLU_024321_0_0_9"/>
<feature type="domain" description="Enolpyruvate transferase" evidence="8">
    <location>
        <begin position="8"/>
        <end position="415"/>
    </location>
</feature>
<gene>
    <name evidence="7" type="primary">aroA</name>
    <name evidence="9" type="ORF">TCEL_01426</name>
</gene>
<accession>R7RMY6</accession>
<organism evidence="9 10">
    <name type="scientific">Thermobrachium celere DSM 8682</name>
    <dbReference type="NCBI Taxonomy" id="941824"/>
    <lineage>
        <taxon>Bacteria</taxon>
        <taxon>Bacillati</taxon>
        <taxon>Bacillota</taxon>
        <taxon>Clostridia</taxon>
        <taxon>Eubacteriales</taxon>
        <taxon>Clostridiaceae</taxon>
        <taxon>Thermobrachium</taxon>
    </lineage>
</organism>
<dbReference type="GO" id="GO:0005737">
    <property type="term" value="C:cytoplasm"/>
    <property type="evidence" value="ECO:0007669"/>
    <property type="project" value="UniProtKB-SubCell"/>
</dbReference>
<comment type="caution">
    <text evidence="9">The sequence shown here is derived from an EMBL/GenBank/DDBJ whole genome shotgun (WGS) entry which is preliminary data.</text>
</comment>
<evidence type="ECO:0000256" key="4">
    <source>
        <dbReference type="ARBA" id="ARBA00022679"/>
    </source>
</evidence>
<dbReference type="Proteomes" id="UP000014923">
    <property type="component" value="Unassembled WGS sequence"/>
</dbReference>
<dbReference type="InterPro" id="IPR036968">
    <property type="entry name" value="Enolpyruvate_Tfrase_sf"/>
</dbReference>